<dbReference type="GO" id="GO:0051304">
    <property type="term" value="P:chromosome separation"/>
    <property type="evidence" value="ECO:0007669"/>
    <property type="project" value="InterPro"/>
</dbReference>
<gene>
    <name evidence="5" type="ORF">METZ01_LOCUS290276</name>
</gene>
<protein>
    <recommendedName>
        <fullName evidence="6">SMC-Scp complex subunit ScpB</fullName>
    </recommendedName>
</protein>
<keyword evidence="1" id="KW-0963">Cytoplasm</keyword>
<dbReference type="InterPro" id="IPR005234">
    <property type="entry name" value="ScpB_csome_segregation"/>
</dbReference>
<organism evidence="5">
    <name type="scientific">marine metagenome</name>
    <dbReference type="NCBI Taxonomy" id="408172"/>
    <lineage>
        <taxon>unclassified sequences</taxon>
        <taxon>metagenomes</taxon>
        <taxon>ecological metagenomes</taxon>
    </lineage>
</organism>
<keyword evidence="2" id="KW-0132">Cell division</keyword>
<dbReference type="PANTHER" id="PTHR34298:SF2">
    <property type="entry name" value="SEGREGATION AND CONDENSATION PROTEIN B"/>
    <property type="match status" value="1"/>
</dbReference>
<dbReference type="PANTHER" id="PTHR34298">
    <property type="entry name" value="SEGREGATION AND CONDENSATION PROTEIN B"/>
    <property type="match status" value="1"/>
</dbReference>
<keyword evidence="3" id="KW-0159">Chromosome partition</keyword>
<evidence type="ECO:0000256" key="1">
    <source>
        <dbReference type="ARBA" id="ARBA00022490"/>
    </source>
</evidence>
<dbReference type="Pfam" id="PF04079">
    <property type="entry name" value="SMC_ScpB"/>
    <property type="match status" value="1"/>
</dbReference>
<dbReference type="AlphaFoldDB" id="A0A382LQS2"/>
<evidence type="ECO:0008006" key="6">
    <source>
        <dbReference type="Google" id="ProtNLM"/>
    </source>
</evidence>
<accession>A0A382LQS2</accession>
<keyword evidence="4" id="KW-0131">Cell cycle</keyword>
<sequence length="136" mass="15611">MSDKELLQAVETILFTTPKPLPPRKIVELSGDRFSSKDIREAIKKLNKEFEKTGRVFRIEAVGDGFQMRTMTEYGRWVQKLETVKTIKLSMATMETLSIIAYKQPVTRAGIEFIRGVDSSHTVRRLIQQKLIRIVG</sequence>
<proteinExistence type="predicted"/>
<dbReference type="InterPro" id="IPR036390">
    <property type="entry name" value="WH_DNA-bd_sf"/>
</dbReference>
<feature type="non-terminal residue" evidence="5">
    <location>
        <position position="136"/>
    </location>
</feature>
<reference evidence="5" key="1">
    <citation type="submission" date="2018-05" db="EMBL/GenBank/DDBJ databases">
        <authorList>
            <person name="Lanie J.A."/>
            <person name="Ng W.-L."/>
            <person name="Kazmierczak K.M."/>
            <person name="Andrzejewski T.M."/>
            <person name="Davidsen T.M."/>
            <person name="Wayne K.J."/>
            <person name="Tettelin H."/>
            <person name="Glass J.I."/>
            <person name="Rusch D."/>
            <person name="Podicherti R."/>
            <person name="Tsui H.-C.T."/>
            <person name="Winkler M.E."/>
        </authorList>
    </citation>
    <scope>NUCLEOTIDE SEQUENCE</scope>
</reference>
<dbReference type="InterPro" id="IPR036388">
    <property type="entry name" value="WH-like_DNA-bd_sf"/>
</dbReference>
<dbReference type="SUPFAM" id="SSF46785">
    <property type="entry name" value="Winged helix' DNA-binding domain"/>
    <property type="match status" value="2"/>
</dbReference>
<evidence type="ECO:0000256" key="3">
    <source>
        <dbReference type="ARBA" id="ARBA00022829"/>
    </source>
</evidence>
<evidence type="ECO:0000256" key="4">
    <source>
        <dbReference type="ARBA" id="ARBA00023306"/>
    </source>
</evidence>
<evidence type="ECO:0000256" key="2">
    <source>
        <dbReference type="ARBA" id="ARBA00022618"/>
    </source>
</evidence>
<dbReference type="EMBL" id="UINC01087771">
    <property type="protein sequence ID" value="SVC37422.1"/>
    <property type="molecule type" value="Genomic_DNA"/>
</dbReference>
<name>A0A382LQS2_9ZZZZ</name>
<dbReference type="Gene3D" id="1.10.10.10">
    <property type="entry name" value="Winged helix-like DNA-binding domain superfamily/Winged helix DNA-binding domain"/>
    <property type="match status" value="2"/>
</dbReference>
<evidence type="ECO:0000313" key="5">
    <source>
        <dbReference type="EMBL" id="SVC37422.1"/>
    </source>
</evidence>
<dbReference type="PIRSF" id="PIRSF019345">
    <property type="entry name" value="ScpB"/>
    <property type="match status" value="1"/>
</dbReference>
<dbReference type="GO" id="GO:0051301">
    <property type="term" value="P:cell division"/>
    <property type="evidence" value="ECO:0007669"/>
    <property type="project" value="UniProtKB-KW"/>
</dbReference>